<dbReference type="GO" id="GO:0005524">
    <property type="term" value="F:ATP binding"/>
    <property type="evidence" value="ECO:0007669"/>
    <property type="project" value="UniProtKB-KW"/>
</dbReference>
<dbReference type="OrthoDB" id="9807827at2"/>
<dbReference type="PANTHER" id="PTHR32071">
    <property type="entry name" value="TRANSCRIPTIONAL REGULATORY PROTEIN"/>
    <property type="match status" value="1"/>
</dbReference>
<dbReference type="SMART" id="SM00382">
    <property type="entry name" value="AAA"/>
    <property type="match status" value="1"/>
</dbReference>
<gene>
    <name evidence="4" type="ORF">RMSM_01960</name>
</gene>
<dbReference type="Proteomes" id="UP000011991">
    <property type="component" value="Unassembled WGS sequence"/>
</dbReference>
<dbReference type="Gene3D" id="3.40.50.300">
    <property type="entry name" value="P-loop containing nucleotide triphosphate hydrolases"/>
    <property type="match status" value="1"/>
</dbReference>
<dbReference type="Pfam" id="PF25601">
    <property type="entry name" value="AAA_lid_14"/>
    <property type="match status" value="1"/>
</dbReference>
<dbReference type="EMBL" id="ANOG01000277">
    <property type="protein sequence ID" value="EMI21129.1"/>
    <property type="molecule type" value="Genomic_DNA"/>
</dbReference>
<sequence>MDKSRVVIGFLGTQLDQSAKRGDRWSGWRPSIAVCQQPDLVVDRFELLCDRRHESLAADVAADMGSVSPETDVCLHWNELRDPWDFEEVYAMLHQFTRDYSFDTDSEQYLAHITTGTHVAQICLFLLTESRHLPAALLQTSPAKRGSKDARGIYSVIDLDLSRYDQLASRFQAEHQEGLSFLKSGIETKNKAFNQLIERIEQVSLATRAPILLSGPTGAGKSQLAQRIFALKRHRQQVAGPLVEVNCATIRGEQAMSTLFGHIKGAFTGAAAARSGLLKTADRGVLFLDEIGELGSDEQAMLLRAIEEKTFLAVGSDVATSSDFQLIAGTNRDLQQEVAKGNFREDLLARINLWSFSLPGLAQRRDDIDPNIDFELQKFTTTHGRKVTFNKEARNKFVAFAHDPATHWKANFRDLNAAITRMATLAPGGRITTEVVDEEITRLKHSWHGSEKPDSHAATLRTVLDENKIAQMDRFDQAALAEVIKVCWQSASLSAAGRELFQVSRQSKQKANDADRLRKYLGKFGIKWSDIAR</sequence>
<dbReference type="InterPro" id="IPR027417">
    <property type="entry name" value="P-loop_NTPase"/>
</dbReference>
<dbReference type="InterPro" id="IPR058031">
    <property type="entry name" value="AAA_lid_NorR"/>
</dbReference>
<keyword evidence="2" id="KW-0067">ATP-binding</keyword>
<feature type="domain" description="Sigma-54 factor interaction" evidence="3">
    <location>
        <begin position="186"/>
        <end position="424"/>
    </location>
</feature>
<dbReference type="GO" id="GO:0003700">
    <property type="term" value="F:DNA-binding transcription factor activity"/>
    <property type="evidence" value="ECO:0007669"/>
    <property type="project" value="InterPro"/>
</dbReference>
<accession>M5S4L4</accession>
<evidence type="ECO:0000256" key="2">
    <source>
        <dbReference type="ARBA" id="ARBA00022840"/>
    </source>
</evidence>
<dbReference type="Pfam" id="PF06956">
    <property type="entry name" value="RtcR"/>
    <property type="match status" value="1"/>
</dbReference>
<evidence type="ECO:0000256" key="1">
    <source>
        <dbReference type="ARBA" id="ARBA00022741"/>
    </source>
</evidence>
<dbReference type="NCBIfam" id="NF038308">
    <property type="entry name" value="RNA_repair_RtcR"/>
    <property type="match status" value="1"/>
</dbReference>
<organism evidence="4 5">
    <name type="scientific">Rhodopirellula maiorica SM1</name>
    <dbReference type="NCBI Taxonomy" id="1265738"/>
    <lineage>
        <taxon>Bacteria</taxon>
        <taxon>Pseudomonadati</taxon>
        <taxon>Planctomycetota</taxon>
        <taxon>Planctomycetia</taxon>
        <taxon>Pirellulales</taxon>
        <taxon>Pirellulaceae</taxon>
        <taxon>Novipirellula</taxon>
    </lineage>
</organism>
<name>M5S4L4_9BACT</name>
<evidence type="ECO:0000313" key="4">
    <source>
        <dbReference type="EMBL" id="EMI21129.1"/>
    </source>
</evidence>
<keyword evidence="5" id="KW-1185">Reference proteome</keyword>
<evidence type="ECO:0000259" key="3">
    <source>
        <dbReference type="PROSITE" id="PS50045"/>
    </source>
</evidence>
<dbReference type="PATRIC" id="fig|1265738.3.peg.1962"/>
<dbReference type="InterPro" id="IPR017183">
    <property type="entry name" value="Sigma54_dep_tscrpt_act_RtcR"/>
</dbReference>
<dbReference type="InterPro" id="IPR002078">
    <property type="entry name" value="Sigma_54_int"/>
</dbReference>
<dbReference type="SUPFAM" id="SSF52540">
    <property type="entry name" value="P-loop containing nucleoside triphosphate hydrolases"/>
    <property type="match status" value="1"/>
</dbReference>
<comment type="caution">
    <text evidence="4">The sequence shown here is derived from an EMBL/GenBank/DDBJ whole genome shotgun (WGS) entry which is preliminary data.</text>
</comment>
<protein>
    <submittedName>
        <fullName evidence="4">Transcriptional regulatory protein rtcR</fullName>
    </submittedName>
</protein>
<proteinExistence type="predicted"/>
<dbReference type="Gene3D" id="1.10.8.60">
    <property type="match status" value="1"/>
</dbReference>
<evidence type="ECO:0000313" key="5">
    <source>
        <dbReference type="Proteomes" id="UP000011991"/>
    </source>
</evidence>
<dbReference type="RefSeq" id="WP_008694433.1">
    <property type="nucleotide sequence ID" value="NZ_ANOG01000277.1"/>
</dbReference>
<keyword evidence="1" id="KW-0547">Nucleotide-binding</keyword>
<dbReference type="CDD" id="cd00009">
    <property type="entry name" value="AAA"/>
    <property type="match status" value="1"/>
</dbReference>
<dbReference type="AlphaFoldDB" id="M5S4L4"/>
<dbReference type="PANTHER" id="PTHR32071:SF14">
    <property type="entry name" value="TRANSCRIPTIONAL REGULATORY PROTEIN RTCR"/>
    <property type="match status" value="1"/>
</dbReference>
<dbReference type="PROSITE" id="PS50045">
    <property type="entry name" value="SIGMA54_INTERACT_4"/>
    <property type="match status" value="1"/>
</dbReference>
<dbReference type="Pfam" id="PF00158">
    <property type="entry name" value="Sigma54_activat"/>
    <property type="match status" value="1"/>
</dbReference>
<dbReference type="PIRSF" id="PIRSF037354">
    <property type="entry name" value="Txn_actvtr_RtcR"/>
    <property type="match status" value="1"/>
</dbReference>
<dbReference type="InterPro" id="IPR009715">
    <property type="entry name" value="RtcR"/>
</dbReference>
<reference evidence="4 5" key="1">
    <citation type="journal article" date="2013" name="Mar. Genomics">
        <title>Expression of sulfatases in Rhodopirellula baltica and the diversity of sulfatases in the genus Rhodopirellula.</title>
        <authorList>
            <person name="Wegner C.E."/>
            <person name="Richter-Heitmann T."/>
            <person name="Klindworth A."/>
            <person name="Klockow C."/>
            <person name="Richter M."/>
            <person name="Achstetter T."/>
            <person name="Glockner F.O."/>
            <person name="Harder J."/>
        </authorList>
    </citation>
    <scope>NUCLEOTIDE SEQUENCE [LARGE SCALE GENOMIC DNA]</scope>
    <source>
        <strain evidence="4 5">SM1</strain>
    </source>
</reference>
<dbReference type="InterPro" id="IPR003593">
    <property type="entry name" value="AAA+_ATPase"/>
</dbReference>